<evidence type="ECO:0000313" key="7">
    <source>
        <dbReference type="Proteomes" id="UP001251524"/>
    </source>
</evidence>
<accession>A0ABU1WDH1</accession>
<keyword evidence="4" id="KW-0560">Oxidoreductase</keyword>
<feature type="domain" description="FAD dependent oxidoreductase" evidence="5">
    <location>
        <begin position="6"/>
        <end position="358"/>
    </location>
</feature>
<name>A0ABU1WDH1_9GAMM</name>
<keyword evidence="3" id="KW-0274">FAD</keyword>
<reference evidence="6 7" key="1">
    <citation type="submission" date="2023-07" db="EMBL/GenBank/DDBJ databases">
        <title>Sorghum-associated microbial communities from plants grown in Nebraska, USA.</title>
        <authorList>
            <person name="Schachtman D."/>
        </authorList>
    </citation>
    <scope>NUCLEOTIDE SEQUENCE [LARGE SCALE GENOMIC DNA]</scope>
    <source>
        <strain evidence="6 7">BE198</strain>
    </source>
</reference>
<organism evidence="6 7">
    <name type="scientific">Lysobacter niastensis</name>
    <dbReference type="NCBI Taxonomy" id="380629"/>
    <lineage>
        <taxon>Bacteria</taxon>
        <taxon>Pseudomonadati</taxon>
        <taxon>Pseudomonadota</taxon>
        <taxon>Gammaproteobacteria</taxon>
        <taxon>Lysobacterales</taxon>
        <taxon>Lysobacteraceae</taxon>
        <taxon>Lysobacter</taxon>
    </lineage>
</organism>
<comment type="cofactor">
    <cofactor evidence="1">
        <name>FAD</name>
        <dbReference type="ChEBI" id="CHEBI:57692"/>
    </cofactor>
</comment>
<evidence type="ECO:0000256" key="1">
    <source>
        <dbReference type="ARBA" id="ARBA00001974"/>
    </source>
</evidence>
<dbReference type="Proteomes" id="UP001251524">
    <property type="component" value="Unassembled WGS sequence"/>
</dbReference>
<evidence type="ECO:0000259" key="5">
    <source>
        <dbReference type="Pfam" id="PF01266"/>
    </source>
</evidence>
<dbReference type="EMBL" id="JAVDVY010000002">
    <property type="protein sequence ID" value="MDR7135392.1"/>
    <property type="molecule type" value="Genomic_DNA"/>
</dbReference>
<dbReference type="Gene3D" id="3.30.9.10">
    <property type="entry name" value="D-Amino Acid Oxidase, subunit A, domain 2"/>
    <property type="match status" value="1"/>
</dbReference>
<dbReference type="PANTHER" id="PTHR10961">
    <property type="entry name" value="PEROXISOMAL SARCOSINE OXIDASE"/>
    <property type="match status" value="1"/>
</dbReference>
<dbReference type="InterPro" id="IPR036188">
    <property type="entry name" value="FAD/NAD-bd_sf"/>
</dbReference>
<proteinExistence type="predicted"/>
<keyword evidence="2" id="KW-0285">Flavoprotein</keyword>
<dbReference type="Gene3D" id="3.50.50.60">
    <property type="entry name" value="FAD/NAD(P)-binding domain"/>
    <property type="match status" value="1"/>
</dbReference>
<dbReference type="SUPFAM" id="SSF51905">
    <property type="entry name" value="FAD/NAD(P)-binding domain"/>
    <property type="match status" value="1"/>
</dbReference>
<evidence type="ECO:0000313" key="6">
    <source>
        <dbReference type="EMBL" id="MDR7135392.1"/>
    </source>
</evidence>
<dbReference type="Pfam" id="PF01266">
    <property type="entry name" value="DAO"/>
    <property type="match status" value="1"/>
</dbReference>
<dbReference type="RefSeq" id="WP_310063036.1">
    <property type="nucleotide sequence ID" value="NZ_JAVDVY010000002.1"/>
</dbReference>
<sequence>MSKTFDTVVVGAGVFGAWTAWHLLRAGQRVLMVDKYGPASARASSGGETRVIRMAYGPDEIYTRMSQQSLLDWKGLFARITNPGLFRNTGVLWLAAAGDASAAKSAAVLARNCIRHQVLDHDDLARRYPQIVIPPGGWAIFEPDSGALLARRAVQAVVEDNLRAGAELCLAAVSAPVGDTHLAEISTDAGETIRADRFVFACGPWLGTVLPDVLGGRIFPTRQEVFYFGSAPGDHRFSSPTLPIWLDFGRDYYGFPDIDGRGFKLAHDAHGEAFDPDTLKRLPSPERIAHAREFLGRRFPALAAAPLLRAEVCQYENTWNGDFVIDRHPAFDNVWIAGGGSGHGFKHGPAVGAYLVERMLKDAPAEPRFSLATKQDVQKREVH</sequence>
<dbReference type="PANTHER" id="PTHR10961:SF46">
    <property type="entry name" value="PEROXISOMAL SARCOSINE OXIDASE"/>
    <property type="match status" value="1"/>
</dbReference>
<comment type="caution">
    <text evidence="6">The sequence shown here is derived from an EMBL/GenBank/DDBJ whole genome shotgun (WGS) entry which is preliminary data.</text>
</comment>
<protein>
    <submittedName>
        <fullName evidence="6">Monomeric sarcosine oxidase</fullName>
    </submittedName>
</protein>
<gene>
    <name evidence="6" type="ORF">J2X06_002601</name>
</gene>
<evidence type="ECO:0000256" key="2">
    <source>
        <dbReference type="ARBA" id="ARBA00022630"/>
    </source>
</evidence>
<keyword evidence="7" id="KW-1185">Reference proteome</keyword>
<dbReference type="InterPro" id="IPR006076">
    <property type="entry name" value="FAD-dep_OxRdtase"/>
</dbReference>
<dbReference type="SUPFAM" id="SSF54373">
    <property type="entry name" value="FAD-linked reductases, C-terminal domain"/>
    <property type="match status" value="1"/>
</dbReference>
<evidence type="ECO:0000256" key="4">
    <source>
        <dbReference type="ARBA" id="ARBA00023002"/>
    </source>
</evidence>
<evidence type="ECO:0000256" key="3">
    <source>
        <dbReference type="ARBA" id="ARBA00022827"/>
    </source>
</evidence>
<dbReference type="InterPro" id="IPR045170">
    <property type="entry name" value="MTOX"/>
</dbReference>